<evidence type="ECO:0000256" key="8">
    <source>
        <dbReference type="PROSITE-ProRule" id="PRU00023"/>
    </source>
</evidence>
<evidence type="ECO:0000256" key="1">
    <source>
        <dbReference type="ARBA" id="ARBA00004141"/>
    </source>
</evidence>
<keyword evidence="3 9" id="KW-0812">Transmembrane</keyword>
<feature type="transmembrane region" description="Helical" evidence="9">
    <location>
        <begin position="991"/>
        <end position="1013"/>
    </location>
</feature>
<feature type="transmembrane region" description="Helical" evidence="9">
    <location>
        <begin position="719"/>
        <end position="737"/>
    </location>
</feature>
<dbReference type="PROSITE" id="PS50297">
    <property type="entry name" value="ANK_REP_REGION"/>
    <property type="match status" value="3"/>
</dbReference>
<evidence type="ECO:0000313" key="11">
    <source>
        <dbReference type="Proteomes" id="UP000095280"/>
    </source>
</evidence>
<dbReference type="WBParaSite" id="maker-uti_cns_0002612-snap-gene-0.7-mRNA-1">
    <property type="protein sequence ID" value="maker-uti_cns_0002612-snap-gene-0.7-mRNA-1"/>
    <property type="gene ID" value="maker-uti_cns_0002612-snap-gene-0.7"/>
</dbReference>
<feature type="repeat" description="ANK" evidence="8">
    <location>
        <begin position="192"/>
        <end position="224"/>
    </location>
</feature>
<keyword evidence="5" id="KW-0406">Ion transport</keyword>
<dbReference type="PANTHER" id="PTHR13800:SF12">
    <property type="entry name" value="TRANSIENT RECEPTOR POTENTIAL CATION CHANNEL SUBFAMILY M MEMBER-LIKE 2"/>
    <property type="match status" value="1"/>
</dbReference>
<dbReference type="InterPro" id="IPR050927">
    <property type="entry name" value="TRPM"/>
</dbReference>
<dbReference type="InterPro" id="IPR036770">
    <property type="entry name" value="Ankyrin_rpt-contain_sf"/>
</dbReference>
<sequence length="1193" mass="133053">QLGYEADQTKIYYSGQSMAANSQDSSNLEDGIDWNRLEELLSGGQASGNSVHRLLHAAVRRNDAEALQLLLNHGADANAQADSDGQTPLHLCVEYSCSDCLKLLLTAGRADPNAVNQADETPLHSAAAATGSSSSTISTVRELLAGGADCNRVDCFGDNPLHRACQAENTPAVALLLKARPQLVNLPTGGDQKLTCLHIAASAENSELFTLLLCHGADFLAEDARGRSAIDLLLDKQDTTRIDCLGRHLFEEVRRFRHGESIYDLLDSPEGGRYLEQLLRIDGVCSPKQASTKSAEELAQAQSFSLAELRRLVAYRKLDAERLVSALEAAFEAGLADVLDLTPAHGELTQRLVEKTVQLVLLPQETELLGRLLSCRRLWRCLAWRMQAGVRQLYDTALRGSKAGIRQILRTECSRDDVATVGGKSAIDLNKLNAFLASTTTYWQFRRRELRLVEDSRAAMRDPLQSLALWATLTGRMRLVPSLLSQEEFDLVPLSLLIATLLRSLATRRDVEDVFADRADKVADQCEGMAIQVIKEVKEVDNSYGNNLTIAYVSLPLFNFANYTVLDLAARGGASSFIKLDIVELATDKSWYGDFYDFRQSFSREALILSGFLPPFMLLLPSLVQRMRNPESRRFLETITEASVTACEGEEEDKLEMDNDEAEKATRLALLEDSEKDGRGAEQHGSQDASGGGRMTCREFVTELLEFYGTPCVKFRISVLFYFAFVGLLSVMILSDFQGPSSPIELICYFTILGIFIEEVREMISSLRQETLSVYLSDGWNVIDLIATLCGFLAFISRQISSKKFDFLALISDGTHERRSRDLSYVFIVITTLIVWIRILFISIVLESVGVKLKMLSLMIKKDFIPFLYILIVIMLGFGIAFHALLWPNGQYYAKGKAIDIDPPDILIQMFKRTFYTIVGEYGLDELETECQMHDPSASKASVVAATAASINATAGSLLSAAATEEKEIADEVVDDVDKCVSFPGSVLVPYVLMVVYIVVVQVLLLNVIVAMFSKTIDMVDSESKAMWLFERYDLNKEFIKRSALPPPFNIVLEARNLICWCLSKIMRLSRRRCSQVPEADQRQQQPLDIIKQHLNINDSEVKRQNFHNFVYLFYLFYQAVMLRRLRRKLDGFQADESELSSEGVLLLRRVGELRQVQSDLRDYLESQHSELSSVSQKLDRLLAMGGGDAGSG</sequence>
<dbReference type="InterPro" id="IPR002110">
    <property type="entry name" value="Ankyrin_rpt"/>
</dbReference>
<keyword evidence="4 9" id="KW-1133">Transmembrane helix</keyword>
<feature type="repeat" description="ANK" evidence="8">
    <location>
        <begin position="84"/>
        <end position="108"/>
    </location>
</feature>
<evidence type="ECO:0000256" key="4">
    <source>
        <dbReference type="ARBA" id="ARBA00022989"/>
    </source>
</evidence>
<feature type="transmembrane region" description="Helical" evidence="9">
    <location>
        <begin position="606"/>
        <end position="624"/>
    </location>
</feature>
<keyword evidence="2" id="KW-0813">Transport</keyword>
<reference evidence="12" key="1">
    <citation type="submission" date="2016-11" db="UniProtKB">
        <authorList>
            <consortium name="WormBaseParasite"/>
        </authorList>
    </citation>
    <scope>IDENTIFICATION</scope>
</reference>
<name>A0A1I8GPB4_9PLAT</name>
<evidence type="ECO:0000256" key="2">
    <source>
        <dbReference type="ARBA" id="ARBA00022448"/>
    </source>
</evidence>
<evidence type="ECO:0000256" key="9">
    <source>
        <dbReference type="SAM" id="Phobius"/>
    </source>
</evidence>
<feature type="repeat" description="ANK" evidence="8">
    <location>
        <begin position="55"/>
        <end position="82"/>
    </location>
</feature>
<evidence type="ECO:0000256" key="7">
    <source>
        <dbReference type="ARBA" id="ARBA00023303"/>
    </source>
</evidence>
<accession>A0A1I8GPB4</accession>
<organism evidence="11 12">
    <name type="scientific">Macrostomum lignano</name>
    <dbReference type="NCBI Taxonomy" id="282301"/>
    <lineage>
        <taxon>Eukaryota</taxon>
        <taxon>Metazoa</taxon>
        <taxon>Spiralia</taxon>
        <taxon>Lophotrochozoa</taxon>
        <taxon>Platyhelminthes</taxon>
        <taxon>Rhabditophora</taxon>
        <taxon>Macrostomorpha</taxon>
        <taxon>Macrostomida</taxon>
        <taxon>Macrostomidae</taxon>
        <taxon>Macrostomum</taxon>
    </lineage>
</organism>
<feature type="transmembrane region" description="Helical" evidence="9">
    <location>
        <begin position="823"/>
        <end position="846"/>
    </location>
</feature>
<dbReference type="PRINTS" id="PR01097">
    <property type="entry name" value="TRNSRECEPTRP"/>
</dbReference>
<protein>
    <submittedName>
        <fullName evidence="12">ANK_REP_REGION domain-containing protein</fullName>
    </submittedName>
</protein>
<evidence type="ECO:0000256" key="5">
    <source>
        <dbReference type="ARBA" id="ARBA00023065"/>
    </source>
</evidence>
<dbReference type="Gene3D" id="1.25.40.20">
    <property type="entry name" value="Ankyrin repeat-containing domain"/>
    <property type="match status" value="1"/>
</dbReference>
<dbReference type="PANTHER" id="PTHR13800">
    <property type="entry name" value="TRANSIENT RECEPTOR POTENTIAL CATION CHANNEL, SUBFAMILY M, MEMBER 6"/>
    <property type="match status" value="1"/>
</dbReference>
<dbReference type="SUPFAM" id="SSF48403">
    <property type="entry name" value="Ankyrin repeat"/>
    <property type="match status" value="1"/>
</dbReference>
<evidence type="ECO:0000313" key="12">
    <source>
        <dbReference type="WBParaSite" id="maker-uti_cns_0002612-snap-gene-0.7-mRNA-1"/>
    </source>
</evidence>
<comment type="subcellular location">
    <subcellularLocation>
        <location evidence="1">Membrane</location>
        <topology evidence="1">Multi-pass membrane protein</topology>
    </subcellularLocation>
</comment>
<dbReference type="Proteomes" id="UP000095280">
    <property type="component" value="Unplaced"/>
</dbReference>
<feature type="domain" description="Ion transport" evidence="10">
    <location>
        <begin position="721"/>
        <end position="1023"/>
    </location>
</feature>
<dbReference type="SMART" id="SM00248">
    <property type="entry name" value="ANK"/>
    <property type="match status" value="6"/>
</dbReference>
<dbReference type="InterPro" id="IPR002153">
    <property type="entry name" value="TRPC_channel"/>
</dbReference>
<dbReference type="PROSITE" id="PS50088">
    <property type="entry name" value="ANK_REPEAT"/>
    <property type="match status" value="3"/>
</dbReference>
<feature type="transmembrane region" description="Helical" evidence="9">
    <location>
        <begin position="772"/>
        <end position="796"/>
    </location>
</feature>
<keyword evidence="11" id="KW-1185">Reference proteome</keyword>
<feature type="transmembrane region" description="Helical" evidence="9">
    <location>
        <begin position="867"/>
        <end position="887"/>
    </location>
</feature>
<evidence type="ECO:0000256" key="6">
    <source>
        <dbReference type="ARBA" id="ARBA00023136"/>
    </source>
</evidence>
<dbReference type="Pfam" id="PF12796">
    <property type="entry name" value="Ank_2"/>
    <property type="match status" value="2"/>
</dbReference>
<keyword evidence="8" id="KW-0040">ANK repeat</keyword>
<evidence type="ECO:0000256" key="3">
    <source>
        <dbReference type="ARBA" id="ARBA00022692"/>
    </source>
</evidence>
<dbReference type="GO" id="GO:0099604">
    <property type="term" value="F:ligand-gated calcium channel activity"/>
    <property type="evidence" value="ECO:0007669"/>
    <property type="project" value="TreeGrafter"/>
</dbReference>
<dbReference type="GO" id="GO:0005886">
    <property type="term" value="C:plasma membrane"/>
    <property type="evidence" value="ECO:0007669"/>
    <property type="project" value="TreeGrafter"/>
</dbReference>
<keyword evidence="7" id="KW-0407">Ion channel</keyword>
<dbReference type="InterPro" id="IPR005821">
    <property type="entry name" value="Ion_trans_dom"/>
</dbReference>
<dbReference type="AlphaFoldDB" id="A0A1I8GPB4"/>
<dbReference type="Pfam" id="PF00520">
    <property type="entry name" value="Ion_trans"/>
    <property type="match status" value="1"/>
</dbReference>
<keyword evidence="6 9" id="KW-0472">Membrane</keyword>
<evidence type="ECO:0000259" key="10">
    <source>
        <dbReference type="Pfam" id="PF00520"/>
    </source>
</evidence>
<proteinExistence type="predicted"/>